<protein>
    <submittedName>
        <fullName evidence="1">Uncharacterized protein</fullName>
    </submittedName>
</protein>
<comment type="caution">
    <text evidence="1">The sequence shown here is derived from an EMBL/GenBank/DDBJ whole genome shotgun (WGS) entry which is preliminary data.</text>
</comment>
<keyword evidence="2" id="KW-1185">Reference proteome</keyword>
<evidence type="ECO:0000313" key="1">
    <source>
        <dbReference type="EMBL" id="MFC1412908.1"/>
    </source>
</evidence>
<gene>
    <name evidence="1" type="ORF">ACEZDG_26945</name>
</gene>
<evidence type="ECO:0000313" key="2">
    <source>
        <dbReference type="Proteomes" id="UP001592582"/>
    </source>
</evidence>
<reference evidence="1 2" key="1">
    <citation type="submission" date="2024-09" db="EMBL/GenBank/DDBJ databases">
        <authorList>
            <person name="Lee S.D."/>
        </authorList>
    </citation>
    <scope>NUCLEOTIDE SEQUENCE [LARGE SCALE GENOMIC DNA]</scope>
    <source>
        <strain evidence="1 2">N1-1</strain>
    </source>
</reference>
<sequence length="133" mass="14196">MSPESVSLEFIAAECVALVATEFDRHLDWSVESLAELDAVCGELLADGPLGEARLNLWWKLIGAYTGEVVVRVYGGQWITHDSAPGAPAVSVLGLTGFPFGIAHRVLNGEDFKSLASFGRSLPAIAEHSARSE</sequence>
<dbReference type="Proteomes" id="UP001592582">
    <property type="component" value="Unassembled WGS sequence"/>
</dbReference>
<dbReference type="EMBL" id="JBHEZX010000013">
    <property type="protein sequence ID" value="MFC1412908.1"/>
    <property type="molecule type" value="Genomic_DNA"/>
</dbReference>
<organism evidence="1 2">
    <name type="scientific">Streptacidiphilus alkalitolerans</name>
    <dbReference type="NCBI Taxonomy" id="3342712"/>
    <lineage>
        <taxon>Bacteria</taxon>
        <taxon>Bacillati</taxon>
        <taxon>Actinomycetota</taxon>
        <taxon>Actinomycetes</taxon>
        <taxon>Kitasatosporales</taxon>
        <taxon>Streptomycetaceae</taxon>
        <taxon>Streptacidiphilus</taxon>
    </lineage>
</organism>
<name>A0ABV6VGT9_9ACTN</name>
<accession>A0ABV6VGT9</accession>
<proteinExistence type="predicted"/>